<evidence type="ECO:0000313" key="3">
    <source>
        <dbReference type="Proteomes" id="UP000281594"/>
    </source>
</evidence>
<dbReference type="AlphaFoldDB" id="A0A3L8R3P4"/>
<gene>
    <name evidence="2" type="ORF">D3C57_134205</name>
</gene>
<evidence type="ECO:0000313" key="2">
    <source>
        <dbReference type="EMBL" id="RLV74385.1"/>
    </source>
</evidence>
<accession>A0A3L8R3P4</accession>
<comment type="caution">
    <text evidence="2">The sequence shown here is derived from an EMBL/GenBank/DDBJ whole genome shotgun (WGS) entry which is preliminary data.</text>
</comment>
<name>A0A3L8R3P4_STRRN</name>
<proteinExistence type="predicted"/>
<protein>
    <submittedName>
        <fullName evidence="2">Uncharacterized protein</fullName>
    </submittedName>
</protein>
<organism evidence="2 3">
    <name type="scientific">Streptomyces rapamycinicus (strain ATCC 29253 / DSM 41530 / NRRL 5491 / AYB-994)</name>
    <name type="common">Streptomyces hygroscopicus (strain ATCC 29253)</name>
    <dbReference type="NCBI Taxonomy" id="1343740"/>
    <lineage>
        <taxon>Bacteria</taxon>
        <taxon>Bacillati</taxon>
        <taxon>Actinomycetota</taxon>
        <taxon>Actinomycetes</taxon>
        <taxon>Kitasatosporales</taxon>
        <taxon>Streptomycetaceae</taxon>
        <taxon>Streptomyces</taxon>
        <taxon>Streptomyces violaceusniger group</taxon>
    </lineage>
</organism>
<dbReference type="EMBL" id="QYCY01000002">
    <property type="protein sequence ID" value="RLV74385.1"/>
    <property type="molecule type" value="Genomic_DNA"/>
</dbReference>
<evidence type="ECO:0000256" key="1">
    <source>
        <dbReference type="SAM" id="MobiDB-lite"/>
    </source>
</evidence>
<feature type="region of interest" description="Disordered" evidence="1">
    <location>
        <begin position="1"/>
        <end position="24"/>
    </location>
</feature>
<sequence>MPLSVGASTLMVMRPTPTHQPALLTTPATDQANEAIRVFLRARAGRALRPSERAEYSRLLKIYTRALRGEVEKAA</sequence>
<dbReference type="Proteomes" id="UP000281594">
    <property type="component" value="Unassembled WGS sequence"/>
</dbReference>
<reference evidence="2 3" key="1">
    <citation type="journal article" date="2018" name="J. Biol. Chem.">
        <title>Discovery of the actinoplanic acid pathway in Streptomyces rapamycinicus reveals a genetically conserved synergism with rapamycin.</title>
        <authorList>
            <person name="Mrak P."/>
            <person name="Krastel P."/>
            <person name="Pivk Lukancic P."/>
            <person name="Tao J."/>
            <person name="Pistorius D."/>
            <person name="Moore C.M."/>
        </authorList>
    </citation>
    <scope>NUCLEOTIDE SEQUENCE [LARGE SCALE GENOMIC DNA]</scope>
    <source>
        <strain evidence="2 3">NRRL 5491</strain>
    </source>
</reference>